<accession>A0A9X3YEK9</accession>
<name>A0A9X3YEK9_9ENTR</name>
<organism evidence="1 2">
    <name type="scientific">Leclercia adecarboxylata</name>
    <dbReference type="NCBI Taxonomy" id="83655"/>
    <lineage>
        <taxon>Bacteria</taxon>
        <taxon>Pseudomonadati</taxon>
        <taxon>Pseudomonadota</taxon>
        <taxon>Gammaproteobacteria</taxon>
        <taxon>Enterobacterales</taxon>
        <taxon>Enterobacteriaceae</taxon>
        <taxon>Leclercia</taxon>
    </lineage>
</organism>
<dbReference type="RefSeq" id="WP_221214000.1">
    <property type="nucleotide sequence ID" value="NZ_JAOBPK010000063.1"/>
</dbReference>
<evidence type="ECO:0000313" key="2">
    <source>
        <dbReference type="Proteomes" id="UP001149314"/>
    </source>
</evidence>
<comment type="caution">
    <text evidence="1">The sequence shown here is derived from an EMBL/GenBank/DDBJ whole genome shotgun (WGS) entry which is preliminary data.</text>
</comment>
<evidence type="ECO:0000313" key="1">
    <source>
        <dbReference type="EMBL" id="MDC6641510.1"/>
    </source>
</evidence>
<proteinExistence type="predicted"/>
<dbReference type="EMBL" id="JAOURS010000070">
    <property type="protein sequence ID" value="MDC6641510.1"/>
    <property type="molecule type" value="Genomic_DNA"/>
</dbReference>
<dbReference type="AlphaFoldDB" id="A0A9X3YEK9"/>
<sequence>NVRPLNKTKGCLIANFATVPWPLILTHPKVANRPEMQIGFPAFWQAGNRSDDEVERDTQNKIIT</sequence>
<protein>
    <submittedName>
        <fullName evidence="1">Uncharacterized protein</fullName>
    </submittedName>
</protein>
<gene>
    <name evidence="1" type="ORF">OEZ79_25330</name>
</gene>
<feature type="non-terminal residue" evidence="1">
    <location>
        <position position="1"/>
    </location>
</feature>
<dbReference type="Proteomes" id="UP001149314">
    <property type="component" value="Unassembled WGS sequence"/>
</dbReference>
<reference evidence="1" key="1">
    <citation type="journal article" date="2023" name="Genes Genomics">
        <title>Genomic insights of Leclercia adecarboxylata strains linked to an outbreak in public hospitals in Mexico.</title>
        <authorList>
            <person name="Barrios-Villa E."/>
            <person name="Pacheco-Flores B."/>
            <person name="Lozano-Zarain P."/>
            <person name="Del Campo-Ortega R."/>
            <person name="de Jesus Ascencio-Montiel I."/>
            <person name="Gonzalez-Leon M."/>
            <person name="Camorlinga-Ponce M."/>
            <person name="Gaytan Cervantes F.J."/>
            <person name="Gonzalez Torres C."/>
            <person name="Aguilar E."/>
            <person name="Gonzalez Ibarra J."/>
            <person name="Torres Lopez F.J."/>
            <person name="Rosas-Vargas H."/>
            <person name="Gonzalez-Bonilla C.R."/>
            <person name="Del Carmen Rocha-Gracia R."/>
        </authorList>
    </citation>
    <scope>NUCLEOTIDE SEQUENCE</scope>
    <source>
        <strain evidence="1">Lac40</strain>
    </source>
</reference>